<reference evidence="3" key="1">
    <citation type="submission" date="2021-01" db="EMBL/GenBank/DDBJ databases">
        <title>Modified the classification status of verrucomicrobia.</title>
        <authorList>
            <person name="Feng X."/>
        </authorList>
    </citation>
    <scope>NUCLEOTIDE SEQUENCE</scope>
    <source>
        <strain evidence="3">KCTC 22201</strain>
    </source>
</reference>
<name>A0A934REU2_9BACT</name>
<proteinExistence type="predicted"/>
<evidence type="ECO:0000313" key="4">
    <source>
        <dbReference type="Proteomes" id="UP000658278"/>
    </source>
</evidence>
<feature type="chain" id="PRO_5037115059" evidence="1">
    <location>
        <begin position="22"/>
        <end position="217"/>
    </location>
</feature>
<dbReference type="AlphaFoldDB" id="A0A934REU2"/>
<accession>A0A934REU2</accession>
<feature type="domain" description="Ice-binding protein C-terminal" evidence="2">
    <location>
        <begin position="195"/>
        <end position="217"/>
    </location>
</feature>
<comment type="caution">
    <text evidence="3">The sequence shown here is derived from an EMBL/GenBank/DDBJ whole genome shotgun (WGS) entry which is preliminary data.</text>
</comment>
<organism evidence="3 4">
    <name type="scientific">Haloferula rosea</name>
    <dbReference type="NCBI Taxonomy" id="490093"/>
    <lineage>
        <taxon>Bacteria</taxon>
        <taxon>Pseudomonadati</taxon>
        <taxon>Verrucomicrobiota</taxon>
        <taxon>Verrucomicrobiia</taxon>
        <taxon>Verrucomicrobiales</taxon>
        <taxon>Verrucomicrobiaceae</taxon>
        <taxon>Haloferula</taxon>
    </lineage>
</organism>
<evidence type="ECO:0000256" key="1">
    <source>
        <dbReference type="SAM" id="SignalP"/>
    </source>
</evidence>
<evidence type="ECO:0000259" key="2">
    <source>
        <dbReference type="Pfam" id="PF07589"/>
    </source>
</evidence>
<evidence type="ECO:0000313" key="3">
    <source>
        <dbReference type="EMBL" id="MBK1828343.1"/>
    </source>
</evidence>
<dbReference type="Pfam" id="PF07589">
    <property type="entry name" value="PEP-CTERM"/>
    <property type="match status" value="1"/>
</dbReference>
<gene>
    <name evidence="3" type="ORF">JIN81_15015</name>
</gene>
<dbReference type="RefSeq" id="WP_200281594.1">
    <property type="nucleotide sequence ID" value="NZ_JAENII010000013.1"/>
</dbReference>
<protein>
    <submittedName>
        <fullName evidence="3">PEP-CTERM sorting domain-containing protein</fullName>
    </submittedName>
</protein>
<keyword evidence="1" id="KW-0732">Signal</keyword>
<sequence length="217" mass="22670">MKKSLLVAAIANLAWVGPAQSALVFSQYAEDGDIKGVEIWNSGATTITFNATTNLLQISNYNNGSTTPTYTFEKNSGSITAGQVLVFADGSNNSIWSDSGITFEEANFSFNGDDALTIRLGGVVTDMIGLVGTDPGNSWTGGGVDTRDQNIELKGGITNGDADGWTDPSERFVFVAQNPLDSATGTNLAGFGVAPVPEPSVALLGGLGLMGLLRRRR</sequence>
<dbReference type="InterPro" id="IPR013424">
    <property type="entry name" value="Ice-binding_C"/>
</dbReference>
<dbReference type="Proteomes" id="UP000658278">
    <property type="component" value="Unassembled WGS sequence"/>
</dbReference>
<feature type="signal peptide" evidence="1">
    <location>
        <begin position="1"/>
        <end position="21"/>
    </location>
</feature>
<dbReference type="EMBL" id="JAENII010000013">
    <property type="protein sequence ID" value="MBK1828343.1"/>
    <property type="molecule type" value="Genomic_DNA"/>
</dbReference>
<keyword evidence="4" id="KW-1185">Reference proteome</keyword>